<dbReference type="InterPro" id="IPR036322">
    <property type="entry name" value="WD40_repeat_dom_sf"/>
</dbReference>
<dbReference type="SMART" id="SM00320">
    <property type="entry name" value="WD40"/>
    <property type="match status" value="5"/>
</dbReference>
<evidence type="ECO:0000313" key="2">
    <source>
        <dbReference type="Proteomes" id="UP000281549"/>
    </source>
</evidence>
<dbReference type="AlphaFoldDB" id="A0A4V1J0A2"/>
<dbReference type="InterPro" id="IPR015943">
    <property type="entry name" value="WD40/YVTN_repeat-like_dom_sf"/>
</dbReference>
<organism evidence="1 2">
    <name type="scientific">Rozella allomycis (strain CSF55)</name>
    <dbReference type="NCBI Taxonomy" id="988480"/>
    <lineage>
        <taxon>Eukaryota</taxon>
        <taxon>Fungi</taxon>
        <taxon>Fungi incertae sedis</taxon>
        <taxon>Cryptomycota</taxon>
        <taxon>Cryptomycota incertae sedis</taxon>
        <taxon>Rozella</taxon>
    </lineage>
</organism>
<accession>A0A4V1J0A2</accession>
<name>A0A4V1J0A2_ROZAC</name>
<dbReference type="InterPro" id="IPR001680">
    <property type="entry name" value="WD40_rpt"/>
</dbReference>
<reference evidence="2" key="1">
    <citation type="journal article" date="2018" name="Nat. Microbiol.">
        <title>Leveraging single-cell genomics to expand the fungal tree of life.</title>
        <authorList>
            <person name="Ahrendt S.R."/>
            <person name="Quandt C.A."/>
            <person name="Ciobanu D."/>
            <person name="Clum A."/>
            <person name="Salamov A."/>
            <person name="Andreopoulos B."/>
            <person name="Cheng J.F."/>
            <person name="Woyke T."/>
            <person name="Pelin A."/>
            <person name="Henrissat B."/>
            <person name="Reynolds N.K."/>
            <person name="Benny G.L."/>
            <person name="Smith M.E."/>
            <person name="James T.Y."/>
            <person name="Grigoriev I.V."/>
        </authorList>
    </citation>
    <scope>NUCLEOTIDE SEQUENCE [LARGE SCALE GENOMIC DNA]</scope>
    <source>
        <strain evidence="2">CSF55</strain>
    </source>
</reference>
<proteinExistence type="predicted"/>
<dbReference type="PANTHER" id="PTHR13211">
    <property type="entry name" value="TELOMERASE CAJAL BODY PROTEIN 1"/>
    <property type="match status" value="1"/>
</dbReference>
<evidence type="ECO:0000313" key="1">
    <source>
        <dbReference type="EMBL" id="RKP20849.1"/>
    </source>
</evidence>
<protein>
    <submittedName>
        <fullName evidence="1">WD40 repeat-like protein</fullName>
    </submittedName>
</protein>
<dbReference type="Pfam" id="PF00400">
    <property type="entry name" value="WD40"/>
    <property type="match status" value="1"/>
</dbReference>
<gene>
    <name evidence="1" type="ORF">ROZALSC1DRAFT_27696</name>
</gene>
<sequence length="301" mass="34238">MLFETQNFLIKDVDTNSTLTYKEPESIYDMCWYPFMNSNDPSSCCFAVSSKDQPIHLWDAYNGSLRASYALIDHRERFVAPNSLCFTPDGTKILCGYFNSLAYFDVLTPGSDYTHIPLIASRKSIDGQKGIVSALSVCQTRGLIAVGTYSKTIFLYDMETFEPVLMLPEFQSGLTQIEFSHDGNFLFTASRCDDSIKVWDLRNCDEPLLEFPRKGMINQRLYFQLTSNYLITGDTEGTVSFYDINCLEPGRMVNKEIGRDSIPAAKLFGDLLVTCQGSRCFEDEEVEKNISMWTIKNINFE</sequence>
<dbReference type="EMBL" id="ML005014">
    <property type="protein sequence ID" value="RKP20849.1"/>
    <property type="molecule type" value="Genomic_DNA"/>
</dbReference>
<dbReference type="Proteomes" id="UP000281549">
    <property type="component" value="Unassembled WGS sequence"/>
</dbReference>
<dbReference type="Gene3D" id="2.130.10.10">
    <property type="entry name" value="YVTN repeat-like/Quinoprotein amine dehydrogenase"/>
    <property type="match status" value="1"/>
</dbReference>
<dbReference type="PANTHER" id="PTHR13211:SF0">
    <property type="entry name" value="TELOMERASE CAJAL BODY PROTEIN 1"/>
    <property type="match status" value="1"/>
</dbReference>
<dbReference type="SUPFAM" id="SSF50978">
    <property type="entry name" value="WD40 repeat-like"/>
    <property type="match status" value="1"/>
</dbReference>
<dbReference type="InterPro" id="IPR051150">
    <property type="entry name" value="SWT21/TCAB1_mRNA_Telomere"/>
</dbReference>